<name>A0AAN9NY44_PSOTE</name>
<dbReference type="CDD" id="cd04278">
    <property type="entry name" value="ZnMc_MMP"/>
    <property type="match status" value="1"/>
</dbReference>
<feature type="binding site" evidence="10">
    <location>
        <position position="255"/>
    </location>
    <ligand>
        <name>Zn(2+)</name>
        <dbReference type="ChEBI" id="CHEBI:29105"/>
        <label>2</label>
        <note>catalytic</note>
    </ligand>
</feature>
<evidence type="ECO:0000256" key="5">
    <source>
        <dbReference type="ARBA" id="ARBA00022801"/>
    </source>
</evidence>
<dbReference type="EMBL" id="JAYMYS010000009">
    <property type="protein sequence ID" value="KAK7381356.1"/>
    <property type="molecule type" value="Genomic_DNA"/>
</dbReference>
<dbReference type="GO" id="GO:0031012">
    <property type="term" value="C:extracellular matrix"/>
    <property type="evidence" value="ECO:0007669"/>
    <property type="project" value="InterPro"/>
</dbReference>
<dbReference type="PROSITE" id="PS00546">
    <property type="entry name" value="CYSTEINE_SWITCH"/>
    <property type="match status" value="1"/>
</dbReference>
<keyword evidence="5" id="KW-0378">Hydrolase</keyword>
<evidence type="ECO:0000256" key="11">
    <source>
        <dbReference type="SAM" id="MobiDB-lite"/>
    </source>
</evidence>
<dbReference type="GO" id="GO:0008270">
    <property type="term" value="F:zinc ion binding"/>
    <property type="evidence" value="ECO:0007669"/>
    <property type="project" value="InterPro"/>
</dbReference>
<dbReference type="SMART" id="SM00235">
    <property type="entry name" value="ZnMc"/>
    <property type="match status" value="1"/>
</dbReference>
<dbReference type="GO" id="GO:0030198">
    <property type="term" value="P:extracellular matrix organization"/>
    <property type="evidence" value="ECO:0007669"/>
    <property type="project" value="TreeGrafter"/>
</dbReference>
<proteinExistence type="inferred from homology"/>
<evidence type="ECO:0000259" key="13">
    <source>
        <dbReference type="SMART" id="SM00235"/>
    </source>
</evidence>
<dbReference type="InterPro" id="IPR021158">
    <property type="entry name" value="Pept_M10A_Zn_BS"/>
</dbReference>
<dbReference type="InterPro" id="IPR021190">
    <property type="entry name" value="Pept_M10A"/>
</dbReference>
<dbReference type="Gene3D" id="3.40.390.10">
    <property type="entry name" value="Collagenase (Catalytic Domain)"/>
    <property type="match status" value="1"/>
</dbReference>
<evidence type="ECO:0000256" key="12">
    <source>
        <dbReference type="SAM" id="SignalP"/>
    </source>
</evidence>
<keyword evidence="15" id="KW-1185">Reference proteome</keyword>
<dbReference type="PANTHER" id="PTHR10201:SF213">
    <property type="entry name" value="METALLOENDOPROTEINASE 2-MMP-LIKE"/>
    <property type="match status" value="1"/>
</dbReference>
<evidence type="ECO:0000313" key="15">
    <source>
        <dbReference type="Proteomes" id="UP001386955"/>
    </source>
</evidence>
<keyword evidence="4 12" id="KW-0732">Signal</keyword>
<dbReference type="InterPro" id="IPR002477">
    <property type="entry name" value="Peptidoglycan-bd-like"/>
</dbReference>
<evidence type="ECO:0000256" key="3">
    <source>
        <dbReference type="ARBA" id="ARBA00022723"/>
    </source>
</evidence>
<evidence type="ECO:0000256" key="2">
    <source>
        <dbReference type="ARBA" id="ARBA00022670"/>
    </source>
</evidence>
<comment type="caution">
    <text evidence="14">The sequence shown here is derived from an EMBL/GenBank/DDBJ whole genome shotgun (WGS) entry which is preliminary data.</text>
</comment>
<dbReference type="Pfam" id="PF00413">
    <property type="entry name" value="Peptidase_M10"/>
    <property type="match status" value="1"/>
</dbReference>
<dbReference type="InterPro" id="IPR024079">
    <property type="entry name" value="MetalloPept_cat_dom_sf"/>
</dbReference>
<feature type="binding site" evidence="10">
    <location>
        <position position="234"/>
    </location>
    <ligand>
        <name>Ca(2+)</name>
        <dbReference type="ChEBI" id="CHEBI:29108"/>
        <label>3</label>
    </ligand>
</feature>
<keyword evidence="3 10" id="KW-0479">Metal-binding</keyword>
<feature type="signal peptide" evidence="12">
    <location>
        <begin position="1"/>
        <end position="20"/>
    </location>
</feature>
<feature type="binding site" evidence="10">
    <location>
        <position position="259"/>
    </location>
    <ligand>
        <name>Zn(2+)</name>
        <dbReference type="ChEBI" id="CHEBI:29105"/>
        <label>2</label>
        <note>catalytic</note>
    </ligand>
</feature>
<feature type="binding site" evidence="10">
    <location>
        <position position="232"/>
    </location>
    <ligand>
        <name>Zn(2+)</name>
        <dbReference type="ChEBI" id="CHEBI:29105"/>
        <label>1</label>
    </ligand>
</feature>
<keyword evidence="10" id="KW-0106">Calcium</keyword>
<feature type="binding site" description="in inhibited form" evidence="10">
    <location>
        <position position="112"/>
    </location>
    <ligand>
        <name>Zn(2+)</name>
        <dbReference type="ChEBI" id="CHEBI:29105"/>
        <label>2</label>
        <note>catalytic</note>
    </ligand>
</feature>
<dbReference type="Pfam" id="PF01471">
    <property type="entry name" value="PG_binding_1"/>
    <property type="match status" value="1"/>
</dbReference>
<feature type="region of interest" description="Disordered" evidence="11">
    <location>
        <begin position="115"/>
        <end position="137"/>
    </location>
</feature>
<feature type="binding site" evidence="10">
    <location>
        <position position="265"/>
    </location>
    <ligand>
        <name>Zn(2+)</name>
        <dbReference type="ChEBI" id="CHEBI:29105"/>
        <label>2</label>
        <note>catalytic</note>
    </ligand>
</feature>
<sequence>MALNLSKLSILLLLLFVVNPFPFVEPRVLQSAVFTRTLGSLRGIHRGQRAKGVGQLRNYLGQLGYLGDSNSTNDNFDESVESALKHYQLFHSIGATGVVDEETIKAMSLPRCGLPDITNPNPNPNPNPNGLSEGPQNYSFFPGSPKWRKFALTYAQQSSASVPSVSINAFKQAADNALRTWAADSKFTFRESRVPADIVYGFHRRDHGDGYPFDGPGQVLAHAFAPQNGRCHFDGEEQWTTNGQGGIDLETVCLHEYGHNLGLGHSRDTKAIMYPSYTGVKRSLGQDDINGIQALYS</sequence>
<comment type="cofactor">
    <cofactor evidence="10">
        <name>Ca(2+)</name>
        <dbReference type="ChEBI" id="CHEBI:29108"/>
    </cofactor>
    <text evidence="10">Can bind about 5 Ca(2+) ions per subunit.</text>
</comment>
<dbReference type="SUPFAM" id="SSF47090">
    <property type="entry name" value="PGBD-like"/>
    <property type="match status" value="1"/>
</dbReference>
<feature type="binding site" evidence="10">
    <location>
        <position position="222"/>
    </location>
    <ligand>
        <name>Zn(2+)</name>
        <dbReference type="ChEBI" id="CHEBI:29105"/>
        <label>1</label>
    </ligand>
</feature>
<evidence type="ECO:0000256" key="1">
    <source>
        <dbReference type="ARBA" id="ARBA00009614"/>
    </source>
</evidence>
<keyword evidence="8" id="KW-0865">Zymogen</keyword>
<accession>A0AAN9NY44</accession>
<dbReference type="InterPro" id="IPR036365">
    <property type="entry name" value="PGBD-like_sf"/>
</dbReference>
<feature type="chain" id="PRO_5042895526" description="Peptidase metallopeptidase domain-containing protein" evidence="12">
    <location>
        <begin position="21"/>
        <end position="297"/>
    </location>
</feature>
<dbReference type="GO" id="GO:0004222">
    <property type="term" value="F:metalloendopeptidase activity"/>
    <property type="evidence" value="ECO:0007669"/>
    <property type="project" value="InterPro"/>
</dbReference>
<feature type="binding site" evidence="10">
    <location>
        <position position="273"/>
    </location>
    <ligand>
        <name>Zn(2+)</name>
        <dbReference type="ChEBI" id="CHEBI:29105"/>
        <label>2</label>
        <note>catalytic</note>
    </ligand>
</feature>
<feature type="binding site" evidence="10">
    <location>
        <position position="215"/>
    </location>
    <ligand>
        <name>Ca(2+)</name>
        <dbReference type="ChEBI" id="CHEBI:29108"/>
        <label>3</label>
    </ligand>
</feature>
<feature type="binding site" evidence="10">
    <location>
        <position position="197"/>
    </location>
    <ligand>
        <name>Ca(2+)</name>
        <dbReference type="ChEBI" id="CHEBI:29108"/>
        <label>2</label>
    </ligand>
</feature>
<feature type="binding site" evidence="10">
    <location>
        <position position="237"/>
    </location>
    <ligand>
        <name>Ca(2+)</name>
        <dbReference type="ChEBI" id="CHEBI:29108"/>
        <label>1</label>
    </ligand>
</feature>
<reference evidence="14 15" key="1">
    <citation type="submission" date="2024-01" db="EMBL/GenBank/DDBJ databases">
        <title>The genomes of 5 underutilized Papilionoideae crops provide insights into root nodulation and disease resistanc.</title>
        <authorList>
            <person name="Jiang F."/>
        </authorList>
    </citation>
    <scope>NUCLEOTIDE SEQUENCE [LARGE SCALE GENOMIC DNA]</scope>
    <source>
        <strain evidence="14">DUOXIRENSHENG_FW03</strain>
        <tissue evidence="14">Leaves</tissue>
    </source>
</reference>
<dbReference type="InterPro" id="IPR006026">
    <property type="entry name" value="Peptidase_Metallo"/>
</dbReference>
<comment type="cofactor">
    <cofactor evidence="10">
        <name>Zn(2+)</name>
        <dbReference type="ChEBI" id="CHEBI:29105"/>
    </cofactor>
    <text evidence="10">Binds 2 Zn(2+) ions per subunit.</text>
</comment>
<dbReference type="GO" id="GO:0006508">
    <property type="term" value="P:proteolysis"/>
    <property type="evidence" value="ECO:0007669"/>
    <property type="project" value="UniProtKB-KW"/>
</dbReference>
<dbReference type="AlphaFoldDB" id="A0AAN9NY44"/>
<feature type="binding site" evidence="10">
    <location>
        <position position="209"/>
    </location>
    <ligand>
        <name>Zn(2+)</name>
        <dbReference type="ChEBI" id="CHEBI:29105"/>
        <label>1</label>
    </ligand>
</feature>
<evidence type="ECO:0000313" key="14">
    <source>
        <dbReference type="EMBL" id="KAK7381356.1"/>
    </source>
</evidence>
<dbReference type="Proteomes" id="UP001386955">
    <property type="component" value="Unassembled WGS sequence"/>
</dbReference>
<organism evidence="14 15">
    <name type="scientific">Psophocarpus tetragonolobus</name>
    <name type="common">Winged bean</name>
    <name type="synonym">Dolichos tetragonolobus</name>
    <dbReference type="NCBI Taxonomy" id="3891"/>
    <lineage>
        <taxon>Eukaryota</taxon>
        <taxon>Viridiplantae</taxon>
        <taxon>Streptophyta</taxon>
        <taxon>Embryophyta</taxon>
        <taxon>Tracheophyta</taxon>
        <taxon>Spermatophyta</taxon>
        <taxon>Magnoliopsida</taxon>
        <taxon>eudicotyledons</taxon>
        <taxon>Gunneridae</taxon>
        <taxon>Pentapetalae</taxon>
        <taxon>rosids</taxon>
        <taxon>fabids</taxon>
        <taxon>Fabales</taxon>
        <taxon>Fabaceae</taxon>
        <taxon>Papilionoideae</taxon>
        <taxon>50 kb inversion clade</taxon>
        <taxon>NPAAA clade</taxon>
        <taxon>indigoferoid/millettioid clade</taxon>
        <taxon>Phaseoleae</taxon>
        <taxon>Psophocarpus</taxon>
    </lineage>
</organism>
<protein>
    <recommendedName>
        <fullName evidence="13">Peptidase metallopeptidase domain-containing protein</fullName>
    </recommendedName>
</protein>
<keyword evidence="6 10" id="KW-0862">Zinc</keyword>
<evidence type="ECO:0000256" key="9">
    <source>
        <dbReference type="PIRSR" id="PIRSR621190-1"/>
    </source>
</evidence>
<evidence type="ECO:0000256" key="10">
    <source>
        <dbReference type="PIRSR" id="PIRSR621190-2"/>
    </source>
</evidence>
<dbReference type="SUPFAM" id="SSF55486">
    <property type="entry name" value="Metalloproteases ('zincins'), catalytic domain"/>
    <property type="match status" value="1"/>
</dbReference>
<feature type="binding site" evidence="10">
    <location>
        <position position="237"/>
    </location>
    <ligand>
        <name>Ca(2+)</name>
        <dbReference type="ChEBI" id="CHEBI:29108"/>
        <label>3</label>
    </ligand>
</feature>
<evidence type="ECO:0000256" key="4">
    <source>
        <dbReference type="ARBA" id="ARBA00022729"/>
    </source>
</evidence>
<dbReference type="PANTHER" id="PTHR10201">
    <property type="entry name" value="MATRIX METALLOPROTEINASE"/>
    <property type="match status" value="1"/>
</dbReference>
<feature type="active site" evidence="9">
    <location>
        <position position="256"/>
    </location>
</feature>
<dbReference type="InterPro" id="IPR001818">
    <property type="entry name" value="Pept_M10_metallopeptidase"/>
</dbReference>
<dbReference type="InterPro" id="IPR033739">
    <property type="entry name" value="M10A_MMP"/>
</dbReference>
<evidence type="ECO:0000256" key="6">
    <source>
        <dbReference type="ARBA" id="ARBA00022833"/>
    </source>
</evidence>
<comment type="similarity">
    <text evidence="1">Belongs to the peptidase M10A family. Matrix metalloproteinases (MMPs) subfamily.</text>
</comment>
<dbReference type="PRINTS" id="PR00138">
    <property type="entry name" value="MATRIXIN"/>
</dbReference>
<feature type="domain" description="Peptidase metallopeptidase" evidence="13">
    <location>
        <begin position="143"/>
        <end position="297"/>
    </location>
</feature>
<keyword evidence="2" id="KW-0645">Protease</keyword>
<evidence type="ECO:0000256" key="8">
    <source>
        <dbReference type="ARBA" id="ARBA00023145"/>
    </source>
</evidence>
<evidence type="ECO:0000256" key="7">
    <source>
        <dbReference type="ARBA" id="ARBA00023049"/>
    </source>
</evidence>
<dbReference type="GO" id="GO:0030574">
    <property type="term" value="P:collagen catabolic process"/>
    <property type="evidence" value="ECO:0007669"/>
    <property type="project" value="TreeGrafter"/>
</dbReference>
<feature type="binding site" evidence="10">
    <location>
        <position position="214"/>
    </location>
    <ligand>
        <name>Ca(2+)</name>
        <dbReference type="ChEBI" id="CHEBI:29108"/>
        <label>3</label>
    </ligand>
</feature>
<gene>
    <name evidence="14" type="ORF">VNO78_33992</name>
</gene>
<feature type="binding site" evidence="10">
    <location>
        <position position="207"/>
    </location>
    <ligand>
        <name>Zn(2+)</name>
        <dbReference type="ChEBI" id="CHEBI:29105"/>
        <label>1</label>
    </ligand>
</feature>
<keyword evidence="7" id="KW-0482">Metalloprotease</keyword>